<reference evidence="1 2" key="1">
    <citation type="submission" date="2017-01" db="EMBL/GenBank/DDBJ databases">
        <title>Novel large sulfur bacteria in the metagenomes of groundwater-fed chemosynthetic microbial mats in the Lake Huron basin.</title>
        <authorList>
            <person name="Sharrar A.M."/>
            <person name="Flood B.E."/>
            <person name="Bailey J.V."/>
            <person name="Jones D.S."/>
            <person name="Biddanda B."/>
            <person name="Ruberg S.A."/>
            <person name="Marcus D.N."/>
            <person name="Dick G.J."/>
        </authorList>
    </citation>
    <scope>NUCLEOTIDE SEQUENCE [LARGE SCALE GENOMIC DNA]</scope>
    <source>
        <strain evidence="1">A8</strain>
    </source>
</reference>
<comment type="caution">
    <text evidence="1">The sequence shown here is derived from an EMBL/GenBank/DDBJ whole genome shotgun (WGS) entry which is preliminary data.</text>
</comment>
<dbReference type="EMBL" id="MTEJ01000216">
    <property type="protein sequence ID" value="OQX07236.1"/>
    <property type="molecule type" value="Genomic_DNA"/>
</dbReference>
<accession>A0A1Y1QJJ4</accession>
<proteinExistence type="predicted"/>
<name>A0A1Y1QJJ4_9GAMM</name>
<dbReference type="AlphaFoldDB" id="A0A1Y1QJJ4"/>
<gene>
    <name evidence="1" type="ORF">BWK73_28680</name>
</gene>
<sequence length="438" mass="50347">MSVVDEKSIFIAMKQDGPFAIHPHASCAHPFSPQNRLWVKTFQQNRQMTSKYRAVRDQLFDLLQIQRFDEIPALIQNAALREQRSAQAYRLLGNLFGISGDLAAIRSKIHEYMNTADAVIGLLRGKVLAAYGSHIEISNEIETAKNPVDLLLMIFDDRYHQKIRFEAKRKLVLMGLAGSIDQRERETDIENKFATFLNFLNQYVWSPQLKIGELDIAYLHSHHDASDFSCTDVAVIDAEAARHLHEFTENEKLTLVKRRLFQSNGQEVPVYVTVRKKDSAAKVLKLLRKNEKNPAVAVDDELGLMAVLDNVSHVKRFVRHLTRSAVKAGSIMMLEDISDTLAGSHYIATSVGSSSKTQMLKFFARMGGMRVEFIIHTNQSYLNYRYQRGTSHDEYEVRRLFDSGVTDFLFPYGIYRLDMQQVREKQLLRFRKNIEQQN</sequence>
<evidence type="ECO:0000313" key="2">
    <source>
        <dbReference type="Proteomes" id="UP000192491"/>
    </source>
</evidence>
<dbReference type="Proteomes" id="UP000192491">
    <property type="component" value="Unassembled WGS sequence"/>
</dbReference>
<evidence type="ECO:0000313" key="1">
    <source>
        <dbReference type="EMBL" id="OQX07236.1"/>
    </source>
</evidence>
<dbReference type="STRING" id="1123401.GCA_000621325_00834"/>
<organism evidence="1 2">
    <name type="scientific">Thiothrix lacustris</name>
    <dbReference type="NCBI Taxonomy" id="525917"/>
    <lineage>
        <taxon>Bacteria</taxon>
        <taxon>Pseudomonadati</taxon>
        <taxon>Pseudomonadota</taxon>
        <taxon>Gammaproteobacteria</taxon>
        <taxon>Thiotrichales</taxon>
        <taxon>Thiotrichaceae</taxon>
        <taxon>Thiothrix</taxon>
    </lineage>
</organism>
<protein>
    <submittedName>
        <fullName evidence="1">Uncharacterized protein</fullName>
    </submittedName>
</protein>